<proteinExistence type="predicted"/>
<gene>
    <name evidence="1" type="ORF">CTOB1V02_LOCUS6738</name>
</gene>
<name>A0A7R8ZP27_9CRUS</name>
<dbReference type="EMBL" id="OB661730">
    <property type="protein sequence ID" value="CAD7228860.1"/>
    <property type="molecule type" value="Genomic_DNA"/>
</dbReference>
<dbReference type="AlphaFoldDB" id="A0A7R8ZP27"/>
<reference evidence="1" key="1">
    <citation type="submission" date="2020-11" db="EMBL/GenBank/DDBJ databases">
        <authorList>
            <person name="Tran Van P."/>
        </authorList>
    </citation>
    <scope>NUCLEOTIDE SEQUENCE</scope>
</reference>
<protein>
    <submittedName>
        <fullName evidence="1">Uncharacterized protein</fullName>
    </submittedName>
</protein>
<evidence type="ECO:0000313" key="1">
    <source>
        <dbReference type="EMBL" id="CAD7228860.1"/>
    </source>
</evidence>
<sequence length="96" mass="10640">MSSSAAPPMRGLLLKRGAKSLLASLSLAITLDSLVYYNLQYARKPVLEKALENSNDPNWDMYHAKNLVAQGHLLNEKKWGYPGLDVAKAKKSLLEN</sequence>
<accession>A0A7R8ZP27</accession>
<organism evidence="1">
    <name type="scientific">Cyprideis torosa</name>
    <dbReference type="NCBI Taxonomy" id="163714"/>
    <lineage>
        <taxon>Eukaryota</taxon>
        <taxon>Metazoa</taxon>
        <taxon>Ecdysozoa</taxon>
        <taxon>Arthropoda</taxon>
        <taxon>Crustacea</taxon>
        <taxon>Oligostraca</taxon>
        <taxon>Ostracoda</taxon>
        <taxon>Podocopa</taxon>
        <taxon>Podocopida</taxon>
        <taxon>Cytherocopina</taxon>
        <taxon>Cytheroidea</taxon>
        <taxon>Cytherideidae</taxon>
        <taxon>Cyprideis</taxon>
    </lineage>
</organism>